<evidence type="ECO:0000256" key="4">
    <source>
        <dbReference type="ARBA" id="ARBA00022475"/>
    </source>
</evidence>
<feature type="transmembrane region" description="Helical" evidence="8">
    <location>
        <begin position="87"/>
        <end position="104"/>
    </location>
</feature>
<feature type="transmembrane region" description="Helical" evidence="8">
    <location>
        <begin position="436"/>
        <end position="453"/>
    </location>
</feature>
<organism evidence="9 10">
    <name type="scientific">Arthrobacter stackebrandtii</name>
    <dbReference type="NCBI Taxonomy" id="272161"/>
    <lineage>
        <taxon>Bacteria</taxon>
        <taxon>Bacillati</taxon>
        <taxon>Actinomycetota</taxon>
        <taxon>Actinomycetes</taxon>
        <taxon>Micrococcales</taxon>
        <taxon>Micrococcaceae</taxon>
        <taxon>Arthrobacter</taxon>
    </lineage>
</organism>
<keyword evidence="4" id="KW-1003">Cell membrane</keyword>
<feature type="transmembrane region" description="Helical" evidence="8">
    <location>
        <begin position="173"/>
        <end position="195"/>
    </location>
</feature>
<dbReference type="CDD" id="cd06550">
    <property type="entry name" value="TM_ABC_iron-siderophores_like"/>
    <property type="match status" value="1"/>
</dbReference>
<dbReference type="PANTHER" id="PTHR30472">
    <property type="entry name" value="FERRIC ENTEROBACTIN TRANSPORT SYSTEM PERMEASE PROTEIN"/>
    <property type="match status" value="1"/>
</dbReference>
<feature type="transmembrane region" description="Helical" evidence="8">
    <location>
        <begin position="277"/>
        <end position="295"/>
    </location>
</feature>
<dbReference type="EMBL" id="JAGIOI010000001">
    <property type="protein sequence ID" value="MBP2414059.1"/>
    <property type="molecule type" value="Genomic_DNA"/>
</dbReference>
<comment type="subcellular location">
    <subcellularLocation>
        <location evidence="1">Cell membrane</location>
        <topology evidence="1">Multi-pass membrane protein</topology>
    </subcellularLocation>
</comment>
<evidence type="ECO:0000256" key="1">
    <source>
        <dbReference type="ARBA" id="ARBA00004651"/>
    </source>
</evidence>
<keyword evidence="10" id="KW-1185">Reference proteome</keyword>
<feature type="transmembrane region" description="Helical" evidence="8">
    <location>
        <begin position="307"/>
        <end position="331"/>
    </location>
</feature>
<dbReference type="Gene3D" id="1.10.3470.10">
    <property type="entry name" value="ABC transporter involved in vitamin B12 uptake, BtuC"/>
    <property type="match status" value="2"/>
</dbReference>
<feature type="transmembrane region" description="Helical" evidence="8">
    <location>
        <begin position="343"/>
        <end position="361"/>
    </location>
</feature>
<dbReference type="InterPro" id="IPR000522">
    <property type="entry name" value="ABC_transptr_permease_BtuC"/>
</dbReference>
<evidence type="ECO:0000256" key="8">
    <source>
        <dbReference type="SAM" id="Phobius"/>
    </source>
</evidence>
<feature type="transmembrane region" description="Helical" evidence="8">
    <location>
        <begin position="116"/>
        <end position="134"/>
    </location>
</feature>
<dbReference type="SUPFAM" id="SSF81345">
    <property type="entry name" value="ABC transporter involved in vitamin B12 uptake, BtuC"/>
    <property type="match status" value="2"/>
</dbReference>
<keyword evidence="6 8" id="KW-1133">Transmembrane helix</keyword>
<comment type="caution">
    <text evidence="9">The sequence shown here is derived from an EMBL/GenBank/DDBJ whole genome shotgun (WGS) entry which is preliminary data.</text>
</comment>
<keyword evidence="3" id="KW-0813">Transport</keyword>
<feature type="transmembrane region" description="Helical" evidence="8">
    <location>
        <begin position="520"/>
        <end position="542"/>
    </location>
</feature>
<reference evidence="9 10" key="1">
    <citation type="submission" date="2021-03" db="EMBL/GenBank/DDBJ databases">
        <title>Sequencing the genomes of 1000 actinobacteria strains.</title>
        <authorList>
            <person name="Klenk H.-P."/>
        </authorList>
    </citation>
    <scope>NUCLEOTIDE SEQUENCE [LARGE SCALE GENOMIC DNA]</scope>
    <source>
        <strain evidence="9 10">DSM 16005</strain>
    </source>
</reference>
<evidence type="ECO:0000256" key="5">
    <source>
        <dbReference type="ARBA" id="ARBA00022692"/>
    </source>
</evidence>
<protein>
    <submittedName>
        <fullName evidence="9">Iron complex transport system permease protein</fullName>
    </submittedName>
</protein>
<proteinExistence type="inferred from homology"/>
<evidence type="ECO:0000256" key="7">
    <source>
        <dbReference type="ARBA" id="ARBA00023136"/>
    </source>
</evidence>
<dbReference type="Proteomes" id="UP000711614">
    <property type="component" value="Unassembled WGS sequence"/>
</dbReference>
<comment type="similarity">
    <text evidence="2">Belongs to the binding-protein-dependent transport system permease family. FecCD subfamily.</text>
</comment>
<evidence type="ECO:0000256" key="6">
    <source>
        <dbReference type="ARBA" id="ARBA00022989"/>
    </source>
</evidence>
<keyword evidence="7 8" id="KW-0472">Membrane</keyword>
<dbReference type="RefSeq" id="WP_209681727.1">
    <property type="nucleotide sequence ID" value="NZ_JAGIOI010000001.1"/>
</dbReference>
<evidence type="ECO:0000313" key="10">
    <source>
        <dbReference type="Proteomes" id="UP000711614"/>
    </source>
</evidence>
<evidence type="ECO:0000313" key="9">
    <source>
        <dbReference type="EMBL" id="MBP2414059.1"/>
    </source>
</evidence>
<accession>A0ABS4YZA2</accession>
<dbReference type="InterPro" id="IPR037294">
    <property type="entry name" value="ABC_BtuC-like"/>
</dbReference>
<sequence>MSTRTQTGTGEALPLVDDAGPGGSAAVGTAVLGVLAAAVVAVGLWHLTQGTSGVGGWQLLRLLTGAQEEVGGVPVRDVLTGSRLPRLFAGVAVGFALGVAGALLQSVTRNVLASPDTLAVTAGSYLALTVVAAFGLAVPLWASGAVAFIGGVAAAAVVLGLAGRSAGSGTTRLILAGSAMAMALDAATAMLLILFDENTTGLFAWGSGSLAQLNLDASVRAAPVIILTLAAALLLCRRLDVLKLGDDTAATLGVPVRGTRIMAVAAAVLLTSISVTLAGPIAFVGLGAPVLARLLAHRIPALHRHVFMVPASGLLGALLILLADTALRAILSAEGASSVPTGIPTALLGAVVIVLLAMRMRDSGPIRQPPHARAGIHSRRRFITALTVAAALLAASVVVGLLAGSLWLRTGDIGLWLQGAAPDLIGRALDERLPRVGAAVLAGAALGLAGCVVQATVRNPLAEPGLLGVTAGAGLGAVSVVTSGAGGRPLMIVMAVLMALATFGLIALLAWRGGLLPDRFVLIGIGFGYGLSALTTFVLLRADPWNTPRILTWLSGTTYGRSLADVGPVAVGLLLAVPLLFSMRRQLDLLAVDEDTPPDPGHQV</sequence>
<dbReference type="PANTHER" id="PTHR30472:SF37">
    <property type="entry name" value="FE(3+) DICITRATE TRANSPORT SYSTEM PERMEASE PROTEIN FECD-RELATED"/>
    <property type="match status" value="1"/>
</dbReference>
<name>A0ABS4YZA2_9MICC</name>
<feature type="transmembrane region" description="Helical" evidence="8">
    <location>
        <begin position="562"/>
        <end position="581"/>
    </location>
</feature>
<feature type="transmembrane region" description="Helical" evidence="8">
    <location>
        <begin position="465"/>
        <end position="485"/>
    </location>
</feature>
<feature type="transmembrane region" description="Helical" evidence="8">
    <location>
        <begin position="382"/>
        <end position="408"/>
    </location>
</feature>
<evidence type="ECO:0000256" key="3">
    <source>
        <dbReference type="ARBA" id="ARBA00022448"/>
    </source>
</evidence>
<gene>
    <name evidence="9" type="ORF">JOF48_002858</name>
</gene>
<feature type="transmembrane region" description="Helical" evidence="8">
    <location>
        <begin position="140"/>
        <end position="161"/>
    </location>
</feature>
<dbReference type="Pfam" id="PF01032">
    <property type="entry name" value="FecCD"/>
    <property type="match status" value="2"/>
</dbReference>
<feature type="transmembrane region" description="Helical" evidence="8">
    <location>
        <begin position="25"/>
        <end position="47"/>
    </location>
</feature>
<evidence type="ECO:0000256" key="2">
    <source>
        <dbReference type="ARBA" id="ARBA00007935"/>
    </source>
</evidence>
<keyword evidence="5 8" id="KW-0812">Transmembrane</keyword>
<feature type="transmembrane region" description="Helical" evidence="8">
    <location>
        <begin position="491"/>
        <end position="511"/>
    </location>
</feature>